<sequence length="214" mass="23060">MEKRCVWSTICVPSIRDAKWLIRCSTTPREDASVAELFASAPFAALLPLSVGSVELAAVDLGRLTLITPYKDREAALSKALQSAHDVALPAPNRTTGQAGCRVLWFALGQVMLAGPEPDPGLAEHAALVDQSDGWVTATLQGEGAEDVLARLVPVDVRAAIFKRGYTVRTQLQHMSVSITRTGAERFQIMVFRSMAKSFVHDLETAMEGVAARG</sequence>
<keyword evidence="2" id="KW-1185">Reference proteome</keyword>
<accession>A0A8J7LR79</accession>
<reference evidence="1" key="1">
    <citation type="submission" date="2020-12" db="EMBL/GenBank/DDBJ databases">
        <title>Sedimentitalea sp. nov., isolated from sand in Incheon.</title>
        <authorList>
            <person name="Kim W."/>
        </authorList>
    </citation>
    <scope>NUCLEOTIDE SEQUENCE</scope>
    <source>
        <strain evidence="1">CAU 1593</strain>
    </source>
</reference>
<evidence type="ECO:0000313" key="2">
    <source>
        <dbReference type="Proteomes" id="UP000619079"/>
    </source>
</evidence>
<protein>
    <submittedName>
        <fullName evidence="1">Sarcosine oxidase subunit gamma</fullName>
    </submittedName>
</protein>
<dbReference type="AlphaFoldDB" id="A0A8J7LR79"/>
<name>A0A8J7LR79_9RHOB</name>
<dbReference type="SUPFAM" id="SSF103025">
    <property type="entry name" value="Folate-binding domain"/>
    <property type="match status" value="1"/>
</dbReference>
<gene>
    <name evidence="1" type="ORF">JF290_03425</name>
</gene>
<dbReference type="Proteomes" id="UP000619079">
    <property type="component" value="Unassembled WGS sequence"/>
</dbReference>
<dbReference type="Gene3D" id="3.30.1360.120">
    <property type="entry name" value="Probable tRNA modification gtpase trme, domain 1"/>
    <property type="match status" value="1"/>
</dbReference>
<comment type="caution">
    <text evidence="1">The sequence shown here is derived from an EMBL/GenBank/DDBJ whole genome shotgun (WGS) entry which is preliminary data.</text>
</comment>
<dbReference type="EMBL" id="JAELVR010000002">
    <property type="protein sequence ID" value="MBJ6370569.1"/>
    <property type="molecule type" value="Genomic_DNA"/>
</dbReference>
<dbReference type="InterPro" id="IPR027266">
    <property type="entry name" value="TrmE/GcvT-like"/>
</dbReference>
<organism evidence="1 2">
    <name type="scientific">Sedimentitalea arenosa</name>
    <dbReference type="NCBI Taxonomy" id="2798803"/>
    <lineage>
        <taxon>Bacteria</taxon>
        <taxon>Pseudomonadati</taxon>
        <taxon>Pseudomonadota</taxon>
        <taxon>Alphaproteobacteria</taxon>
        <taxon>Rhodobacterales</taxon>
        <taxon>Paracoccaceae</taxon>
        <taxon>Sedimentitalea</taxon>
    </lineage>
</organism>
<proteinExistence type="predicted"/>
<evidence type="ECO:0000313" key="1">
    <source>
        <dbReference type="EMBL" id="MBJ6370569.1"/>
    </source>
</evidence>